<dbReference type="InterPro" id="IPR035810">
    <property type="entry name" value="PEBP_euk"/>
</dbReference>
<proteinExistence type="predicted"/>
<dbReference type="EMBL" id="OU963867">
    <property type="protein sequence ID" value="CAH0391516.1"/>
    <property type="molecule type" value="Genomic_DNA"/>
</dbReference>
<dbReference type="CDD" id="cd00866">
    <property type="entry name" value="PEBP_euk"/>
    <property type="match status" value="1"/>
</dbReference>
<dbReference type="Gene3D" id="3.90.280.10">
    <property type="entry name" value="PEBP-like"/>
    <property type="match status" value="1"/>
</dbReference>
<reference evidence="1" key="1">
    <citation type="submission" date="2021-12" db="EMBL/GenBank/DDBJ databases">
        <authorList>
            <person name="King R."/>
        </authorList>
    </citation>
    <scope>NUCLEOTIDE SEQUENCE</scope>
</reference>
<gene>
    <name evidence="1" type="ORF">BEMITA_LOCUS10124</name>
</gene>
<protein>
    <submittedName>
        <fullName evidence="1">Uncharacterized protein</fullName>
    </submittedName>
</protein>
<organism evidence="1 2">
    <name type="scientific">Bemisia tabaci</name>
    <name type="common">Sweetpotato whitefly</name>
    <name type="synonym">Aleurodes tabaci</name>
    <dbReference type="NCBI Taxonomy" id="7038"/>
    <lineage>
        <taxon>Eukaryota</taxon>
        <taxon>Metazoa</taxon>
        <taxon>Ecdysozoa</taxon>
        <taxon>Arthropoda</taxon>
        <taxon>Hexapoda</taxon>
        <taxon>Insecta</taxon>
        <taxon>Pterygota</taxon>
        <taxon>Neoptera</taxon>
        <taxon>Paraneoptera</taxon>
        <taxon>Hemiptera</taxon>
        <taxon>Sternorrhyncha</taxon>
        <taxon>Aleyrodoidea</taxon>
        <taxon>Aleyrodidae</taxon>
        <taxon>Aleyrodinae</taxon>
        <taxon>Bemisia</taxon>
    </lineage>
</organism>
<evidence type="ECO:0000313" key="1">
    <source>
        <dbReference type="EMBL" id="CAH0391516.1"/>
    </source>
</evidence>
<dbReference type="PANTHER" id="PTHR11362:SF82">
    <property type="entry name" value="PHOSPHATIDYLETHANOLAMINE-BINDING PROTEIN 4"/>
    <property type="match status" value="1"/>
</dbReference>
<dbReference type="Proteomes" id="UP001152759">
    <property type="component" value="Chromosome 6"/>
</dbReference>
<accession>A0A9P0AIZ3</accession>
<dbReference type="InterPro" id="IPR036610">
    <property type="entry name" value="PEBP-like_sf"/>
</dbReference>
<evidence type="ECO:0000313" key="2">
    <source>
        <dbReference type="Proteomes" id="UP001152759"/>
    </source>
</evidence>
<dbReference type="AlphaFoldDB" id="A0A9P0AIZ3"/>
<dbReference type="PANTHER" id="PTHR11362">
    <property type="entry name" value="PHOSPHATIDYLETHANOLAMINE-BINDING PROTEIN"/>
    <property type="match status" value="1"/>
</dbReference>
<sequence>MDMPLNCDSHINSGGLFFVCVVPIFIHLSLADGKNGHGEGHDDEFKHNRPLPRGETLIWAYLKMHQIFPKVVPVPAKDAIEVSYKEDAIVDFGLELTEDQVENQPINTTWPVEKGAHYTLILFTPDSPSRLNQTEGQFVFWFVANINESCKAKSGNTYTEYLGPKAWTMNPHLLGELRRYIFIVFKQPVKPLLYRMGITYKEYYDSRQRFNVTEFADEYKLGRPVAINMFQMSTVMQKRNWTVMPDWHKNPMKYITLIDEPQQSILIRIMNKKHSSLLFYLFHKKVHILTTILNN</sequence>
<name>A0A9P0AIZ3_BEMTA</name>
<dbReference type="SUPFAM" id="SSF49777">
    <property type="entry name" value="PEBP-like"/>
    <property type="match status" value="1"/>
</dbReference>
<keyword evidence="2" id="KW-1185">Reference proteome</keyword>